<evidence type="ECO:0000313" key="3">
    <source>
        <dbReference type="EMBL" id="QXM23741.1"/>
    </source>
</evidence>
<dbReference type="EMBL" id="CP076448">
    <property type="protein sequence ID" value="QXM23741.1"/>
    <property type="molecule type" value="Genomic_DNA"/>
</dbReference>
<dbReference type="AlphaFoldDB" id="A0A975YIN6"/>
<name>A0A975YIN6_9PROT</name>
<reference evidence="3" key="1">
    <citation type="submission" date="2021-06" db="EMBL/GenBank/DDBJ databases">
        <title>Elioraea tepida, sp. nov., a moderately thermophilic aerobic anoxygenic phototrophic bacterium isolated from an alkaline siliceous hot spring mat community in Yellowstone National Park, WY, USA.</title>
        <authorList>
            <person name="Saini M.K."/>
            <person name="Yoshida S."/>
            <person name="Sebastian A."/>
            <person name="Hirose S."/>
            <person name="Hara E."/>
            <person name="Tamaki H."/>
            <person name="Soulier N.T."/>
            <person name="Albert I."/>
            <person name="Hanada S."/>
            <person name="Bryant D.A."/>
            <person name="Tank M."/>
        </authorList>
    </citation>
    <scope>NUCLEOTIDE SEQUENCE</scope>
    <source>
        <strain evidence="3">MS-P2</strain>
    </source>
</reference>
<gene>
    <name evidence="3" type="ORF">KO353_10525</name>
</gene>
<dbReference type="Pfam" id="PF10030">
    <property type="entry name" value="DUF2272"/>
    <property type="match status" value="1"/>
</dbReference>
<proteinExistence type="predicted"/>
<evidence type="ECO:0000256" key="1">
    <source>
        <dbReference type="SAM" id="SignalP"/>
    </source>
</evidence>
<dbReference type="KEGG" id="elio:KO353_10525"/>
<feature type="domain" description="DUF2272" evidence="2">
    <location>
        <begin position="111"/>
        <end position="259"/>
    </location>
</feature>
<accession>A0A975YIN6</accession>
<evidence type="ECO:0000313" key="4">
    <source>
        <dbReference type="Proteomes" id="UP000694001"/>
    </source>
</evidence>
<dbReference type="Proteomes" id="UP000694001">
    <property type="component" value="Chromosome"/>
</dbReference>
<feature type="signal peptide" evidence="1">
    <location>
        <begin position="1"/>
        <end position="25"/>
    </location>
</feature>
<sequence length="266" mass="28632">MARPRPVFRPLARVALAVLCAGCVAAPPPEPPIAYPASARDRLVRIALAEWEDWGRPFIDHTGPAAAAPREERQEQDWEAFPALVAYWSAVPGREETITANLARVRSAEPAWTDVPWSAAFLSFVLRTAGYSREDVPSSDAHWRIVDALIAREAAWPGRAAFGVAGPFERAPLPGDLLCATRGEARGRYALPEHRAAETGTPVPMHCDVVVGIRPGVVEVVGGNVGDAVRMALLPALPDGRLADRPVEGAPPPPAWFALFVNRAGR</sequence>
<dbReference type="RefSeq" id="WP_218284642.1">
    <property type="nucleotide sequence ID" value="NZ_CP076448.1"/>
</dbReference>
<dbReference type="InterPro" id="IPR019262">
    <property type="entry name" value="DUF2272"/>
</dbReference>
<feature type="chain" id="PRO_5037930324" evidence="1">
    <location>
        <begin position="26"/>
        <end position="266"/>
    </location>
</feature>
<keyword evidence="1" id="KW-0732">Signal</keyword>
<keyword evidence="4" id="KW-1185">Reference proteome</keyword>
<protein>
    <submittedName>
        <fullName evidence="3">DUF2272 domain-containing protein</fullName>
    </submittedName>
</protein>
<evidence type="ECO:0000259" key="2">
    <source>
        <dbReference type="Pfam" id="PF10030"/>
    </source>
</evidence>
<organism evidence="3 4">
    <name type="scientific">Elioraea tepida</name>
    <dbReference type="NCBI Taxonomy" id="2843330"/>
    <lineage>
        <taxon>Bacteria</taxon>
        <taxon>Pseudomonadati</taxon>
        <taxon>Pseudomonadota</taxon>
        <taxon>Alphaproteobacteria</taxon>
        <taxon>Acetobacterales</taxon>
        <taxon>Elioraeaceae</taxon>
        <taxon>Elioraea</taxon>
    </lineage>
</organism>